<dbReference type="AlphaFoldDB" id="A0A0G0JJV6"/>
<feature type="region of interest" description="Disordered" evidence="1">
    <location>
        <begin position="1"/>
        <end position="21"/>
    </location>
</feature>
<dbReference type="EMBL" id="LBUP01000001">
    <property type="protein sequence ID" value="KKQ67087.1"/>
    <property type="molecule type" value="Genomic_DNA"/>
</dbReference>
<name>A0A0G0JJV6_9BACT</name>
<dbReference type="Proteomes" id="UP000034235">
    <property type="component" value="Unassembled WGS sequence"/>
</dbReference>
<proteinExistence type="predicted"/>
<organism evidence="2 3">
    <name type="scientific">Candidatus Daviesbacteria bacterium GW2011_GWA2_38_24</name>
    <dbReference type="NCBI Taxonomy" id="1618422"/>
    <lineage>
        <taxon>Bacteria</taxon>
        <taxon>Candidatus Daviesiibacteriota</taxon>
    </lineage>
</organism>
<gene>
    <name evidence="2" type="ORF">US86_C0001G0014</name>
</gene>
<evidence type="ECO:0000256" key="1">
    <source>
        <dbReference type="SAM" id="MobiDB-lite"/>
    </source>
</evidence>
<protein>
    <submittedName>
        <fullName evidence="2">Uncharacterized protein</fullName>
    </submittedName>
</protein>
<sequence>MAAERPLNNPPSPEKQPKPISAERIVATSYVLDALASAKMEPAFAARQMLESLSGKGSAQMVEALVQIVSHRFKGSFNKDDPRIDREKLVQEMKDYLKEISLLGEDHNI</sequence>
<accession>A0A0G0JJV6</accession>
<comment type="caution">
    <text evidence="2">The sequence shown here is derived from an EMBL/GenBank/DDBJ whole genome shotgun (WGS) entry which is preliminary data.</text>
</comment>
<reference evidence="2 3" key="1">
    <citation type="journal article" date="2015" name="Nature">
        <title>rRNA introns, odd ribosomes, and small enigmatic genomes across a large radiation of phyla.</title>
        <authorList>
            <person name="Brown C.T."/>
            <person name="Hug L.A."/>
            <person name="Thomas B.C."/>
            <person name="Sharon I."/>
            <person name="Castelle C.J."/>
            <person name="Singh A."/>
            <person name="Wilkins M.J."/>
            <person name="Williams K.H."/>
            <person name="Banfield J.F."/>
        </authorList>
    </citation>
    <scope>NUCLEOTIDE SEQUENCE [LARGE SCALE GENOMIC DNA]</scope>
</reference>
<evidence type="ECO:0000313" key="2">
    <source>
        <dbReference type="EMBL" id="KKQ67087.1"/>
    </source>
</evidence>
<evidence type="ECO:0000313" key="3">
    <source>
        <dbReference type="Proteomes" id="UP000034235"/>
    </source>
</evidence>